<proteinExistence type="inferred from homology"/>
<feature type="signal peptide" evidence="9">
    <location>
        <begin position="1"/>
        <end position="21"/>
    </location>
</feature>
<reference evidence="10 11" key="1">
    <citation type="journal article" date="2020" name="Cell">
        <title>Large-Scale Comparative Analyses of Tick Genomes Elucidate Their Genetic Diversity and Vector Capacities.</title>
        <authorList>
            <consortium name="Tick Genome and Microbiome Consortium (TIGMIC)"/>
            <person name="Jia N."/>
            <person name="Wang J."/>
            <person name="Shi W."/>
            <person name="Du L."/>
            <person name="Sun Y."/>
            <person name="Zhan W."/>
            <person name="Jiang J.F."/>
            <person name="Wang Q."/>
            <person name="Zhang B."/>
            <person name="Ji P."/>
            <person name="Bell-Sakyi L."/>
            <person name="Cui X.M."/>
            <person name="Yuan T.T."/>
            <person name="Jiang B.G."/>
            <person name="Yang W.F."/>
            <person name="Lam T.T."/>
            <person name="Chang Q.C."/>
            <person name="Ding S.J."/>
            <person name="Wang X.J."/>
            <person name="Zhu J.G."/>
            <person name="Ruan X.D."/>
            <person name="Zhao L."/>
            <person name="Wei J.T."/>
            <person name="Ye R.Z."/>
            <person name="Que T.C."/>
            <person name="Du C.H."/>
            <person name="Zhou Y.H."/>
            <person name="Cheng J.X."/>
            <person name="Dai P.F."/>
            <person name="Guo W.B."/>
            <person name="Han X.H."/>
            <person name="Huang E.J."/>
            <person name="Li L.F."/>
            <person name="Wei W."/>
            <person name="Gao Y.C."/>
            <person name="Liu J.Z."/>
            <person name="Shao H.Z."/>
            <person name="Wang X."/>
            <person name="Wang C.C."/>
            <person name="Yang T.C."/>
            <person name="Huo Q.B."/>
            <person name="Li W."/>
            <person name="Chen H.Y."/>
            <person name="Chen S.E."/>
            <person name="Zhou L.G."/>
            <person name="Ni X.B."/>
            <person name="Tian J.H."/>
            <person name="Sheng Y."/>
            <person name="Liu T."/>
            <person name="Pan Y.S."/>
            <person name="Xia L.Y."/>
            <person name="Li J."/>
            <person name="Zhao F."/>
            <person name="Cao W.C."/>
        </authorList>
    </citation>
    <scope>NUCLEOTIDE SEQUENCE [LARGE SCALE GENOMIC DNA]</scope>
    <source>
        <strain evidence="10">HaeL-2018</strain>
    </source>
</reference>
<sequence>MLFLRFMVAVCCLACGAGAWAVPLEENRIYSSPELYNYVGTIDVYCWHPEPGLSTYFDLFKTASLEFTVLPEDLQLFAGENEQAVQQKYLDNASGFSLLPSRIERKVSLRHRCVGIASKKTYEFTFTRDASRRRFVLFGVGVAAFFGAPVVCRSAAVFYVCGTGFSVLAFLLIAVILASRSPPRRAAGYALIAFGWTIVLSWVESLWSHAQHVLANHGHIVVCYLLASAAISFAVCYRFGPPSNPRTLDLIQWALQLAGLLCVYCSSDQTDVMTTAILVMLSLYTLTSLWRKFSTRKDAPPLCPMLKKG</sequence>
<comment type="subcellular location">
    <subcellularLocation>
        <location evidence="1">Nucleus inner membrane</location>
        <topology evidence="1">Multi-pass membrane protein</topology>
        <orientation evidence="1">Nucleoplasmic side</orientation>
    </subcellularLocation>
</comment>
<dbReference type="PANTHER" id="PTHR13598">
    <property type="entry name" value="AT07567P-RELATED"/>
    <property type="match status" value="1"/>
</dbReference>
<evidence type="ECO:0000256" key="5">
    <source>
        <dbReference type="ARBA" id="ARBA00022989"/>
    </source>
</evidence>
<comment type="similarity">
    <text evidence="2">Belongs to the NEMP family.</text>
</comment>
<feature type="chain" id="PRO_5039944134" evidence="9">
    <location>
        <begin position="22"/>
        <end position="309"/>
    </location>
</feature>
<keyword evidence="4 9" id="KW-0732">Signal</keyword>
<dbReference type="PANTHER" id="PTHR13598:SF1">
    <property type="entry name" value="AT07567P-RELATED"/>
    <property type="match status" value="1"/>
</dbReference>
<dbReference type="AlphaFoldDB" id="A0A9J6FML8"/>
<dbReference type="Pfam" id="PF10225">
    <property type="entry name" value="NEMP"/>
    <property type="match status" value="1"/>
</dbReference>
<evidence type="ECO:0000313" key="11">
    <source>
        <dbReference type="Proteomes" id="UP000821853"/>
    </source>
</evidence>
<keyword evidence="3 8" id="KW-0812">Transmembrane</keyword>
<dbReference type="VEuPathDB" id="VectorBase:HLOH_050420"/>
<evidence type="ECO:0000313" key="10">
    <source>
        <dbReference type="EMBL" id="KAH9364079.1"/>
    </source>
</evidence>
<organism evidence="10 11">
    <name type="scientific">Haemaphysalis longicornis</name>
    <name type="common">Bush tick</name>
    <dbReference type="NCBI Taxonomy" id="44386"/>
    <lineage>
        <taxon>Eukaryota</taxon>
        <taxon>Metazoa</taxon>
        <taxon>Ecdysozoa</taxon>
        <taxon>Arthropoda</taxon>
        <taxon>Chelicerata</taxon>
        <taxon>Arachnida</taxon>
        <taxon>Acari</taxon>
        <taxon>Parasitiformes</taxon>
        <taxon>Ixodida</taxon>
        <taxon>Ixodoidea</taxon>
        <taxon>Ixodidae</taxon>
        <taxon>Haemaphysalinae</taxon>
        <taxon>Haemaphysalis</taxon>
    </lineage>
</organism>
<dbReference type="OMA" id="AMCIRAD"/>
<evidence type="ECO:0000256" key="2">
    <source>
        <dbReference type="ARBA" id="ARBA00005748"/>
    </source>
</evidence>
<gene>
    <name evidence="10" type="ORF">HPB48_011423</name>
</gene>
<keyword evidence="6 8" id="KW-0472">Membrane</keyword>
<keyword evidence="11" id="KW-1185">Reference proteome</keyword>
<keyword evidence="7" id="KW-0539">Nucleus</keyword>
<feature type="transmembrane region" description="Helical" evidence="8">
    <location>
        <begin position="156"/>
        <end position="179"/>
    </location>
</feature>
<feature type="transmembrane region" description="Helical" evidence="8">
    <location>
        <begin position="219"/>
        <end position="240"/>
    </location>
</feature>
<protein>
    <submittedName>
        <fullName evidence="10">Uncharacterized protein</fullName>
    </submittedName>
</protein>
<name>A0A9J6FML8_HAELO</name>
<dbReference type="OrthoDB" id="509138at2759"/>
<comment type="caution">
    <text evidence="10">The sequence shown here is derived from an EMBL/GenBank/DDBJ whole genome shotgun (WGS) entry which is preliminary data.</text>
</comment>
<dbReference type="Proteomes" id="UP000821853">
    <property type="component" value="Chromosome 10"/>
</dbReference>
<dbReference type="GO" id="GO:0005637">
    <property type="term" value="C:nuclear inner membrane"/>
    <property type="evidence" value="ECO:0007669"/>
    <property type="project" value="UniProtKB-SubCell"/>
</dbReference>
<accession>A0A9J6FML8</accession>
<dbReference type="InterPro" id="IPR019358">
    <property type="entry name" value="NEMP_fam"/>
</dbReference>
<keyword evidence="5 8" id="KW-1133">Transmembrane helix</keyword>
<evidence type="ECO:0000256" key="1">
    <source>
        <dbReference type="ARBA" id="ARBA00004575"/>
    </source>
</evidence>
<feature type="transmembrane region" description="Helical" evidence="8">
    <location>
        <begin position="186"/>
        <end position="207"/>
    </location>
</feature>
<evidence type="ECO:0000256" key="8">
    <source>
        <dbReference type="SAM" id="Phobius"/>
    </source>
</evidence>
<evidence type="ECO:0000256" key="4">
    <source>
        <dbReference type="ARBA" id="ARBA00022729"/>
    </source>
</evidence>
<evidence type="ECO:0000256" key="6">
    <source>
        <dbReference type="ARBA" id="ARBA00023136"/>
    </source>
</evidence>
<dbReference type="EMBL" id="JABSTR010000002">
    <property type="protein sequence ID" value="KAH9364079.1"/>
    <property type="molecule type" value="Genomic_DNA"/>
</dbReference>
<evidence type="ECO:0000256" key="9">
    <source>
        <dbReference type="SAM" id="SignalP"/>
    </source>
</evidence>
<evidence type="ECO:0000256" key="3">
    <source>
        <dbReference type="ARBA" id="ARBA00022692"/>
    </source>
</evidence>
<evidence type="ECO:0000256" key="7">
    <source>
        <dbReference type="ARBA" id="ARBA00023242"/>
    </source>
</evidence>